<keyword evidence="3" id="KW-1185">Reference proteome</keyword>
<organism evidence="2 3">
    <name type="scientific">Dermatophagoides pteronyssinus</name>
    <name type="common">European house dust mite</name>
    <dbReference type="NCBI Taxonomy" id="6956"/>
    <lineage>
        <taxon>Eukaryota</taxon>
        <taxon>Metazoa</taxon>
        <taxon>Ecdysozoa</taxon>
        <taxon>Arthropoda</taxon>
        <taxon>Chelicerata</taxon>
        <taxon>Arachnida</taxon>
        <taxon>Acari</taxon>
        <taxon>Acariformes</taxon>
        <taxon>Sarcoptiformes</taxon>
        <taxon>Astigmata</taxon>
        <taxon>Psoroptidia</taxon>
        <taxon>Analgoidea</taxon>
        <taxon>Pyroglyphidae</taxon>
        <taxon>Dermatophagoidinae</taxon>
        <taxon>Dermatophagoides</taxon>
    </lineage>
</organism>
<protein>
    <submittedName>
        <fullName evidence="2">Uncharacterized protein</fullName>
    </submittedName>
</protein>
<name>A0ABQ8J5R9_DERPT</name>
<dbReference type="Proteomes" id="UP000887458">
    <property type="component" value="Unassembled WGS sequence"/>
</dbReference>
<proteinExistence type="predicted"/>
<evidence type="ECO:0000313" key="3">
    <source>
        <dbReference type="Proteomes" id="UP000887458"/>
    </source>
</evidence>
<comment type="caution">
    <text evidence="2">The sequence shown here is derived from an EMBL/GenBank/DDBJ whole genome shotgun (WGS) entry which is preliminary data.</text>
</comment>
<feature type="transmembrane region" description="Helical" evidence="1">
    <location>
        <begin position="40"/>
        <end position="63"/>
    </location>
</feature>
<accession>A0ABQ8J5R9</accession>
<reference evidence="2 3" key="2">
    <citation type="journal article" date="2022" name="Mol. Biol. Evol.">
        <title>Comparative Genomics Reveals Insights into the Divergent Evolution of Astigmatic Mites and Household Pest Adaptations.</title>
        <authorList>
            <person name="Xiong Q."/>
            <person name="Wan A.T."/>
            <person name="Liu X."/>
            <person name="Fung C.S."/>
            <person name="Xiao X."/>
            <person name="Malainual N."/>
            <person name="Hou J."/>
            <person name="Wang L."/>
            <person name="Wang M."/>
            <person name="Yang K.Y."/>
            <person name="Cui Y."/>
            <person name="Leung E.L."/>
            <person name="Nong W."/>
            <person name="Shin S.K."/>
            <person name="Au S.W."/>
            <person name="Jeong K.Y."/>
            <person name="Chew F.T."/>
            <person name="Hui J.H."/>
            <person name="Leung T.F."/>
            <person name="Tungtrongchitr A."/>
            <person name="Zhong N."/>
            <person name="Liu Z."/>
            <person name="Tsui S.K."/>
        </authorList>
    </citation>
    <scope>NUCLEOTIDE SEQUENCE [LARGE SCALE GENOMIC DNA]</scope>
    <source>
        <strain evidence="2">Derp</strain>
    </source>
</reference>
<sequence length="68" mass="7904">MSYRRQEKVCLEFSSLSVFDRVLAHLELEGRDRSQLAFRALFIALMYAFLVEVKVGLSTLGLFEFLSR</sequence>
<reference evidence="2 3" key="1">
    <citation type="journal article" date="2018" name="J. Allergy Clin. Immunol.">
        <title>High-quality assembly of Dermatophagoides pteronyssinus genome and transcriptome reveals a wide range of novel allergens.</title>
        <authorList>
            <person name="Liu X.Y."/>
            <person name="Yang K.Y."/>
            <person name="Wang M.Q."/>
            <person name="Kwok J.S."/>
            <person name="Zeng X."/>
            <person name="Yang Z."/>
            <person name="Xiao X.J."/>
            <person name="Lau C.P."/>
            <person name="Li Y."/>
            <person name="Huang Z.M."/>
            <person name="Ba J.G."/>
            <person name="Yim A.K."/>
            <person name="Ouyang C.Y."/>
            <person name="Ngai S.M."/>
            <person name="Chan T.F."/>
            <person name="Leung E.L."/>
            <person name="Liu L."/>
            <person name="Liu Z.G."/>
            <person name="Tsui S.K."/>
        </authorList>
    </citation>
    <scope>NUCLEOTIDE SEQUENCE [LARGE SCALE GENOMIC DNA]</scope>
    <source>
        <strain evidence="2">Derp</strain>
    </source>
</reference>
<keyword evidence="1" id="KW-0472">Membrane</keyword>
<gene>
    <name evidence="2" type="ORF">DERP_014381</name>
</gene>
<evidence type="ECO:0000313" key="2">
    <source>
        <dbReference type="EMBL" id="KAH9417919.1"/>
    </source>
</evidence>
<keyword evidence="1" id="KW-1133">Transmembrane helix</keyword>
<keyword evidence="1" id="KW-0812">Transmembrane</keyword>
<dbReference type="EMBL" id="NJHN03000068">
    <property type="protein sequence ID" value="KAH9417919.1"/>
    <property type="molecule type" value="Genomic_DNA"/>
</dbReference>
<evidence type="ECO:0000256" key="1">
    <source>
        <dbReference type="SAM" id="Phobius"/>
    </source>
</evidence>